<evidence type="ECO:0000256" key="2">
    <source>
        <dbReference type="ARBA" id="ARBA00020110"/>
    </source>
</evidence>
<dbReference type="Gene3D" id="1.20.1330.10">
    <property type="entry name" value="f41 fragment of flagellin, N-terminal domain"/>
    <property type="match status" value="1"/>
</dbReference>
<accession>A0AA88ZVU8</accession>
<comment type="function">
    <text evidence="4">Flagellin is the subunit protein which polymerizes to form the filaments of bacterial flagella.</text>
</comment>
<comment type="caution">
    <text evidence="8">The sequence shown here is derived from an EMBL/GenBank/DDBJ whole genome shotgun (WGS) entry which is preliminary data.</text>
</comment>
<dbReference type="PANTHER" id="PTHR42792:SF2">
    <property type="entry name" value="FLAGELLIN"/>
    <property type="match status" value="1"/>
</dbReference>
<keyword evidence="5" id="KW-0175">Coiled coil</keyword>
<dbReference type="PRINTS" id="PR00207">
    <property type="entry name" value="FLAGELLIN"/>
</dbReference>
<dbReference type="Gene3D" id="6.10.10.10">
    <property type="entry name" value="Flagellar export chaperone, C-terminal domain"/>
    <property type="match status" value="1"/>
</dbReference>
<evidence type="ECO:0000256" key="3">
    <source>
        <dbReference type="ARBA" id="ARBA00023143"/>
    </source>
</evidence>
<organism evidence="8 9">
    <name type="scientific">Clostridium novyi A str. 4570</name>
    <dbReference type="NCBI Taxonomy" id="1444290"/>
    <lineage>
        <taxon>Bacteria</taxon>
        <taxon>Bacillati</taxon>
        <taxon>Bacillota</taxon>
        <taxon>Clostridia</taxon>
        <taxon>Eubacteriales</taxon>
        <taxon>Clostridiaceae</taxon>
        <taxon>Clostridium</taxon>
    </lineage>
</organism>
<dbReference type="SUPFAM" id="SSF64518">
    <property type="entry name" value="Phase 1 flagellin"/>
    <property type="match status" value="1"/>
</dbReference>
<gene>
    <name evidence="8" type="ORF">Z969_00165</name>
</gene>
<evidence type="ECO:0000259" key="7">
    <source>
        <dbReference type="Pfam" id="PF00700"/>
    </source>
</evidence>
<dbReference type="Pfam" id="PF00700">
    <property type="entry name" value="Flagellin_C"/>
    <property type="match status" value="1"/>
</dbReference>
<evidence type="ECO:0000313" key="8">
    <source>
        <dbReference type="EMBL" id="KGN03421.1"/>
    </source>
</evidence>
<evidence type="ECO:0000256" key="4">
    <source>
        <dbReference type="RuleBase" id="RU362073"/>
    </source>
</evidence>
<evidence type="ECO:0000256" key="1">
    <source>
        <dbReference type="ARBA" id="ARBA00005709"/>
    </source>
</evidence>
<feature type="coiled-coil region" evidence="5">
    <location>
        <begin position="100"/>
        <end position="127"/>
    </location>
</feature>
<name>A0AA88ZVU8_CLONO</name>
<dbReference type="InterPro" id="IPR001492">
    <property type="entry name" value="Flagellin"/>
</dbReference>
<dbReference type="InterPro" id="IPR042187">
    <property type="entry name" value="Flagellin_C_sub2"/>
</dbReference>
<dbReference type="GO" id="GO:0005198">
    <property type="term" value="F:structural molecule activity"/>
    <property type="evidence" value="ECO:0007669"/>
    <property type="project" value="UniProtKB-UniRule"/>
</dbReference>
<evidence type="ECO:0000313" key="9">
    <source>
        <dbReference type="Proteomes" id="UP000030016"/>
    </source>
</evidence>
<dbReference type="EMBL" id="JDRX01000001">
    <property type="protein sequence ID" value="KGN03421.1"/>
    <property type="molecule type" value="Genomic_DNA"/>
</dbReference>
<comment type="similarity">
    <text evidence="1 4">Belongs to the bacterial flagellin family.</text>
</comment>
<keyword evidence="3 4" id="KW-0975">Bacterial flagellum</keyword>
<protein>
    <recommendedName>
        <fullName evidence="2 4">Flagellin</fullName>
    </recommendedName>
</protein>
<feature type="domain" description="Flagellin N-terminal" evidence="6">
    <location>
        <begin position="3"/>
        <end position="137"/>
    </location>
</feature>
<dbReference type="RefSeq" id="WP_039247767.1">
    <property type="nucleotide sequence ID" value="NZ_JDRX01000001.1"/>
</dbReference>
<dbReference type="GO" id="GO:0009288">
    <property type="term" value="C:bacterial-type flagellum"/>
    <property type="evidence" value="ECO:0007669"/>
    <property type="project" value="UniProtKB-SubCell"/>
</dbReference>
<dbReference type="InterPro" id="IPR046358">
    <property type="entry name" value="Flagellin_C"/>
</dbReference>
<dbReference type="GO" id="GO:0005576">
    <property type="term" value="C:extracellular region"/>
    <property type="evidence" value="ECO:0007669"/>
    <property type="project" value="UniProtKB-SubCell"/>
</dbReference>
<dbReference type="Gene3D" id="1.10.390.20">
    <property type="match status" value="1"/>
</dbReference>
<proteinExistence type="inferred from homology"/>
<dbReference type="PANTHER" id="PTHR42792">
    <property type="entry name" value="FLAGELLIN"/>
    <property type="match status" value="1"/>
</dbReference>
<sequence length="563" mass="61545">MIINHNMNAMNAHRNMVMNTVNSGKAMEKLSSGLRINRAGDDAAGLAISEKMRGQIRGLEQASRNAQDGISLIQTAEGALNETHSIVQRMRELSVQAANDTNTKDDREQIQKEINQLTEEIDRIGNTTEFNTIKLLNLGVNSEVEENVIKGLKSGWLENSVKNIKEAYGIEPLGVNNLRVTMSHDGTYGTLAYVGGRTDELELHIDLSDFEKGDGESGNNIHGKLYDDRIIQHEMTHAVMNDALGIDKMNDLHKNNKVWFIEGTAEAMAGADERVKNVIGNVGQTDIDTGKLDSLTTRADALLNGATWSGSDEDYAAGYLMVKYISKEAGKDLKAAMQAIKTSGNVGLETAIDLSNLKTDFKTNLETYIKDTSKVHLDWGKDEDDVGSILGSDHQGNTAIKAEDVVTGGDLSDQPLEGKFKVIWPDDSDNNGTGKIQLQVGANEGQAISISLKDMRSAALGIEKVDVTSFENASKSIEKCDKAIQKVSDFRSELGAYQNRLEHTITNLNNSAENLTSAESRVRDVDMAKEMMNFSKNNILAQAAQAMLTQANQQPQGVLQLLR</sequence>
<dbReference type="NCBIfam" id="NF033876">
    <property type="entry name" value="flagella_HExxH"/>
    <property type="match status" value="1"/>
</dbReference>
<reference evidence="8 9" key="1">
    <citation type="submission" date="2014-01" db="EMBL/GenBank/DDBJ databases">
        <title>Plasmidome dynamics in the species complex Clostridium novyi sensu lato converts strains of independent lineages into distinctly different pathogens.</title>
        <authorList>
            <person name="Skarin H."/>
            <person name="Segerman B."/>
        </authorList>
    </citation>
    <scope>NUCLEOTIDE SEQUENCE [LARGE SCALE GENOMIC DNA]</scope>
    <source>
        <strain evidence="8 9">4570</strain>
    </source>
</reference>
<dbReference type="Pfam" id="PF00669">
    <property type="entry name" value="Flagellin_N"/>
    <property type="match status" value="1"/>
</dbReference>
<evidence type="ECO:0000256" key="5">
    <source>
        <dbReference type="SAM" id="Coils"/>
    </source>
</evidence>
<dbReference type="Proteomes" id="UP000030016">
    <property type="component" value="Unassembled WGS sequence"/>
</dbReference>
<comment type="subcellular location">
    <subcellularLocation>
        <location evidence="4">Secreted</location>
    </subcellularLocation>
    <subcellularLocation>
        <location evidence="4">Bacterial flagellum</location>
    </subcellularLocation>
</comment>
<feature type="domain" description="Flagellin C-terminal" evidence="7">
    <location>
        <begin position="478"/>
        <end position="562"/>
    </location>
</feature>
<dbReference type="InterPro" id="IPR001029">
    <property type="entry name" value="Flagellin_N"/>
</dbReference>
<keyword evidence="4" id="KW-0964">Secreted</keyword>
<dbReference type="AlphaFoldDB" id="A0AA88ZVU8"/>
<evidence type="ECO:0000259" key="6">
    <source>
        <dbReference type="Pfam" id="PF00669"/>
    </source>
</evidence>